<dbReference type="Pfam" id="PF01738">
    <property type="entry name" value="DLH"/>
    <property type="match status" value="1"/>
</dbReference>
<feature type="domain" description="Dienelactone hydrolase" evidence="1">
    <location>
        <begin position="48"/>
        <end position="276"/>
    </location>
</feature>
<keyword evidence="3" id="KW-1185">Reference proteome</keyword>
<dbReference type="InterPro" id="IPR029058">
    <property type="entry name" value="AB_hydrolase_fold"/>
</dbReference>
<evidence type="ECO:0000313" key="2">
    <source>
        <dbReference type="EMBL" id="KIO05980.1"/>
    </source>
</evidence>
<dbReference type="SUPFAM" id="SSF53474">
    <property type="entry name" value="alpha/beta-Hydrolases"/>
    <property type="match status" value="1"/>
</dbReference>
<dbReference type="PANTHER" id="PTHR17630:SF44">
    <property type="entry name" value="PROTEIN AIM2"/>
    <property type="match status" value="1"/>
</dbReference>
<gene>
    <name evidence="2" type="ORF">M404DRAFT_15134</name>
</gene>
<organism evidence="2 3">
    <name type="scientific">Pisolithus tinctorius Marx 270</name>
    <dbReference type="NCBI Taxonomy" id="870435"/>
    <lineage>
        <taxon>Eukaryota</taxon>
        <taxon>Fungi</taxon>
        <taxon>Dikarya</taxon>
        <taxon>Basidiomycota</taxon>
        <taxon>Agaricomycotina</taxon>
        <taxon>Agaricomycetes</taxon>
        <taxon>Agaricomycetidae</taxon>
        <taxon>Boletales</taxon>
        <taxon>Sclerodermatineae</taxon>
        <taxon>Pisolithaceae</taxon>
        <taxon>Pisolithus</taxon>
    </lineage>
</organism>
<name>A0A0C3NYT2_PISTI</name>
<reference evidence="3" key="2">
    <citation type="submission" date="2015-01" db="EMBL/GenBank/DDBJ databases">
        <title>Evolutionary Origins and Diversification of the Mycorrhizal Mutualists.</title>
        <authorList>
            <consortium name="DOE Joint Genome Institute"/>
            <consortium name="Mycorrhizal Genomics Consortium"/>
            <person name="Kohler A."/>
            <person name="Kuo A."/>
            <person name="Nagy L.G."/>
            <person name="Floudas D."/>
            <person name="Copeland A."/>
            <person name="Barry K.W."/>
            <person name="Cichocki N."/>
            <person name="Veneault-Fourrey C."/>
            <person name="LaButti K."/>
            <person name="Lindquist E.A."/>
            <person name="Lipzen A."/>
            <person name="Lundell T."/>
            <person name="Morin E."/>
            <person name="Murat C."/>
            <person name="Riley R."/>
            <person name="Ohm R."/>
            <person name="Sun H."/>
            <person name="Tunlid A."/>
            <person name="Henrissat B."/>
            <person name="Grigoriev I.V."/>
            <person name="Hibbett D.S."/>
            <person name="Martin F."/>
        </authorList>
    </citation>
    <scope>NUCLEOTIDE SEQUENCE [LARGE SCALE GENOMIC DNA]</scope>
    <source>
        <strain evidence="3">Marx 270</strain>
    </source>
</reference>
<reference evidence="2 3" key="1">
    <citation type="submission" date="2014-04" db="EMBL/GenBank/DDBJ databases">
        <authorList>
            <consortium name="DOE Joint Genome Institute"/>
            <person name="Kuo A."/>
            <person name="Kohler A."/>
            <person name="Costa M.D."/>
            <person name="Nagy L.G."/>
            <person name="Floudas D."/>
            <person name="Copeland A."/>
            <person name="Barry K.W."/>
            <person name="Cichocki N."/>
            <person name="Veneault-Fourrey C."/>
            <person name="LaButti K."/>
            <person name="Lindquist E.A."/>
            <person name="Lipzen A."/>
            <person name="Lundell T."/>
            <person name="Morin E."/>
            <person name="Murat C."/>
            <person name="Sun H."/>
            <person name="Tunlid A."/>
            <person name="Henrissat B."/>
            <person name="Grigoriev I.V."/>
            <person name="Hibbett D.S."/>
            <person name="Martin F."/>
            <person name="Nordberg H.P."/>
            <person name="Cantor M.N."/>
            <person name="Hua S.X."/>
        </authorList>
    </citation>
    <scope>NUCLEOTIDE SEQUENCE [LARGE SCALE GENOMIC DNA]</scope>
    <source>
        <strain evidence="2 3">Marx 270</strain>
    </source>
</reference>
<proteinExistence type="predicted"/>
<dbReference type="OrthoDB" id="10019231at2759"/>
<dbReference type="PANTHER" id="PTHR17630">
    <property type="entry name" value="DIENELACTONE HYDROLASE"/>
    <property type="match status" value="1"/>
</dbReference>
<sequence>MSCPDCNRGSILAGKPTGSIVKVNGTDAYFAPSPPSESAQSESNGPVAAVLLSDAFGLPLVNIKLIADKLASDLQCDVWVPDLFDGAPILRVEGMETQLLPDRPGYSSLWDSFRLIAFVILPRIGTILRSRPSVGDFRAKQFITAIREDKKYRKVGGVGYCYGGGAAVRLATTVDYLDSVVICHPAIISSSSIKEIKIPSSWVCAEEDDSFSNRARMRAEAVFAERKDSGDAVPYEFVDYKGTVHGFACRPNLAFEDVKVAFEKSLEQTAAWLRKTLNE</sequence>
<protein>
    <recommendedName>
        <fullName evidence="1">Dienelactone hydrolase domain-containing protein</fullName>
    </recommendedName>
</protein>
<dbReference type="AlphaFoldDB" id="A0A0C3NYT2"/>
<evidence type="ECO:0000313" key="3">
    <source>
        <dbReference type="Proteomes" id="UP000054217"/>
    </source>
</evidence>
<dbReference type="Proteomes" id="UP000054217">
    <property type="component" value="Unassembled WGS sequence"/>
</dbReference>
<dbReference type="STRING" id="870435.A0A0C3NYT2"/>
<dbReference type="HOGENOM" id="CLU_054590_2_0_1"/>
<dbReference type="InterPro" id="IPR002925">
    <property type="entry name" value="Dienelactn_hydro"/>
</dbReference>
<evidence type="ECO:0000259" key="1">
    <source>
        <dbReference type="Pfam" id="PF01738"/>
    </source>
</evidence>
<dbReference type="Gene3D" id="3.40.50.1820">
    <property type="entry name" value="alpha/beta hydrolase"/>
    <property type="match status" value="1"/>
</dbReference>
<dbReference type="EMBL" id="KN831964">
    <property type="protein sequence ID" value="KIO05980.1"/>
    <property type="molecule type" value="Genomic_DNA"/>
</dbReference>
<accession>A0A0C3NYT2</accession>
<dbReference type="InParanoid" id="A0A0C3NYT2"/>
<dbReference type="GO" id="GO:0016787">
    <property type="term" value="F:hydrolase activity"/>
    <property type="evidence" value="ECO:0007669"/>
    <property type="project" value="InterPro"/>
</dbReference>